<keyword evidence="1" id="KW-0732">Signal</keyword>
<evidence type="ECO:0000313" key="2">
    <source>
        <dbReference type="EMBL" id="CAJ0609486.1"/>
    </source>
</evidence>
<evidence type="ECO:0000256" key="1">
    <source>
        <dbReference type="SAM" id="SignalP"/>
    </source>
</evidence>
<dbReference type="AlphaFoldDB" id="A0AA36MEG1"/>
<reference evidence="2" key="1">
    <citation type="submission" date="2023-07" db="EMBL/GenBank/DDBJ databases">
        <authorList>
            <consortium name="CYATHOMIX"/>
        </authorList>
    </citation>
    <scope>NUCLEOTIDE SEQUENCE</scope>
    <source>
        <strain evidence="2">N/A</strain>
    </source>
</reference>
<gene>
    <name evidence="2" type="ORF">CYNAS_LOCUS21469</name>
</gene>
<feature type="signal peptide" evidence="1">
    <location>
        <begin position="1"/>
        <end position="19"/>
    </location>
</feature>
<comment type="caution">
    <text evidence="2">The sequence shown here is derived from an EMBL/GenBank/DDBJ whole genome shotgun (WGS) entry which is preliminary data.</text>
</comment>
<keyword evidence="3" id="KW-1185">Reference proteome</keyword>
<proteinExistence type="predicted"/>
<dbReference type="EMBL" id="CATQJL010000326">
    <property type="protein sequence ID" value="CAJ0609486.1"/>
    <property type="molecule type" value="Genomic_DNA"/>
</dbReference>
<evidence type="ECO:0000313" key="3">
    <source>
        <dbReference type="Proteomes" id="UP001176961"/>
    </source>
</evidence>
<sequence>MKNIQLIALLVVAIAIVTAVPLENKRVKRQWGSPYMGYMGGYHAPYGGFGGYGGYGGYGYPGYGSYGGYGYRPWRPWWRRRPYSVHKTVIIHHYNSPWRS</sequence>
<organism evidence="2 3">
    <name type="scientific">Cylicocyclus nassatus</name>
    <name type="common">Nematode worm</name>
    <dbReference type="NCBI Taxonomy" id="53992"/>
    <lineage>
        <taxon>Eukaryota</taxon>
        <taxon>Metazoa</taxon>
        <taxon>Ecdysozoa</taxon>
        <taxon>Nematoda</taxon>
        <taxon>Chromadorea</taxon>
        <taxon>Rhabditida</taxon>
        <taxon>Rhabditina</taxon>
        <taxon>Rhabditomorpha</taxon>
        <taxon>Strongyloidea</taxon>
        <taxon>Strongylidae</taxon>
        <taxon>Cylicocyclus</taxon>
    </lineage>
</organism>
<dbReference type="Proteomes" id="UP001176961">
    <property type="component" value="Unassembled WGS sequence"/>
</dbReference>
<accession>A0AA36MEG1</accession>
<name>A0AA36MEG1_CYLNA</name>
<feature type="chain" id="PRO_5041206361" evidence="1">
    <location>
        <begin position="20"/>
        <end position="100"/>
    </location>
</feature>
<protein>
    <submittedName>
        <fullName evidence="2">Uncharacterized protein</fullName>
    </submittedName>
</protein>